<dbReference type="Proteomes" id="UP000054144">
    <property type="component" value="Unassembled WGS sequence"/>
</dbReference>
<evidence type="ECO:0000313" key="2">
    <source>
        <dbReference type="Proteomes" id="UP000054144"/>
    </source>
</evidence>
<proteinExistence type="predicted"/>
<organism evidence="1 2">
    <name type="scientific">Fistulina hepatica ATCC 64428</name>
    <dbReference type="NCBI Taxonomy" id="1128425"/>
    <lineage>
        <taxon>Eukaryota</taxon>
        <taxon>Fungi</taxon>
        <taxon>Dikarya</taxon>
        <taxon>Basidiomycota</taxon>
        <taxon>Agaricomycotina</taxon>
        <taxon>Agaricomycetes</taxon>
        <taxon>Agaricomycetidae</taxon>
        <taxon>Agaricales</taxon>
        <taxon>Fistulinaceae</taxon>
        <taxon>Fistulina</taxon>
    </lineage>
</organism>
<dbReference type="EMBL" id="KN881666">
    <property type="protein sequence ID" value="KIY51358.1"/>
    <property type="molecule type" value="Genomic_DNA"/>
</dbReference>
<dbReference type="AlphaFoldDB" id="A0A0D7AKQ3"/>
<reference evidence="1 2" key="1">
    <citation type="journal article" date="2015" name="Fungal Genet. Biol.">
        <title>Evolution of novel wood decay mechanisms in Agaricales revealed by the genome sequences of Fistulina hepatica and Cylindrobasidium torrendii.</title>
        <authorList>
            <person name="Floudas D."/>
            <person name="Held B.W."/>
            <person name="Riley R."/>
            <person name="Nagy L.G."/>
            <person name="Koehler G."/>
            <person name="Ransdell A.S."/>
            <person name="Younus H."/>
            <person name="Chow J."/>
            <person name="Chiniquy J."/>
            <person name="Lipzen A."/>
            <person name="Tritt A."/>
            <person name="Sun H."/>
            <person name="Haridas S."/>
            <person name="LaButti K."/>
            <person name="Ohm R.A."/>
            <person name="Kues U."/>
            <person name="Blanchette R.A."/>
            <person name="Grigoriev I.V."/>
            <person name="Minto R.E."/>
            <person name="Hibbett D.S."/>
        </authorList>
    </citation>
    <scope>NUCLEOTIDE SEQUENCE [LARGE SCALE GENOMIC DNA]</scope>
    <source>
        <strain evidence="1 2">ATCC 64428</strain>
    </source>
</reference>
<evidence type="ECO:0000313" key="1">
    <source>
        <dbReference type="EMBL" id="KIY51358.1"/>
    </source>
</evidence>
<sequence>MHLIYENVLKLLIGLWTGDGAKGLDTGREDYELSKAVWEAIGQSTAAAGSTIPSVYGSRVPNVAQDRSLLSAEMWAFWGCYIAPTLLRQRFTQDKYYRHFVRLVCLINVCLQFEITKAQVGELRKGLAAWVVDFERIYYQHDPQRAAVCTLNVHALLHIADSIELCGPVWCYWAFPMERYCCSLQPALRSRRFPWASLDRFVVEQAQLTQVKWLYNIAEELRLAPPPRRLEEIADDTCILLPPRRMQPLAAGLANALVGALSTRFDVTVKRIRQHLRFDLIEEYGRVRRIDSTEGDTICAASMRDAQMEDGRDASYVRYEAYVDKNQRQKKHAVKLQLRTFYGQLQHLLVVHFPEPCLALHLTEPQSFIFAAIRQCKVNGSGLQSLGLDVRFYSEQGPLDVVDIMSVQCLVGRIYDRGQWAIIDRSGDLVRAVPEDDDGSQFNDDDNIDV</sequence>
<accession>A0A0D7AKQ3</accession>
<dbReference type="OrthoDB" id="6613063at2759"/>
<evidence type="ECO:0008006" key="3">
    <source>
        <dbReference type="Google" id="ProtNLM"/>
    </source>
</evidence>
<keyword evidence="2" id="KW-1185">Reference proteome</keyword>
<protein>
    <recommendedName>
        <fullName evidence="3">DUF4218 domain-containing protein</fullName>
    </recommendedName>
</protein>
<dbReference type="PANTHER" id="PTHR46579">
    <property type="entry name" value="F5/8 TYPE C DOMAIN-CONTAINING PROTEIN-RELATED"/>
    <property type="match status" value="1"/>
</dbReference>
<gene>
    <name evidence="1" type="ORF">FISHEDRAFT_37513</name>
</gene>
<name>A0A0D7AKQ3_9AGAR</name>
<dbReference type="PANTHER" id="PTHR46579:SF1">
    <property type="entry name" value="F5_8 TYPE C DOMAIN-CONTAINING PROTEIN"/>
    <property type="match status" value="1"/>
</dbReference>